<keyword evidence="1" id="KW-0812">Transmembrane</keyword>
<organism evidence="2 3">
    <name type="scientific">Nesterenkonia sandarakina</name>
    <dbReference type="NCBI Taxonomy" id="272918"/>
    <lineage>
        <taxon>Bacteria</taxon>
        <taxon>Bacillati</taxon>
        <taxon>Actinomycetota</taxon>
        <taxon>Actinomycetes</taxon>
        <taxon>Micrococcales</taxon>
        <taxon>Micrococcaceae</taxon>
        <taxon>Nesterenkonia</taxon>
    </lineage>
</organism>
<dbReference type="RefSeq" id="WP_106122920.1">
    <property type="nucleotide sequence ID" value="NZ_PVTY01000008.1"/>
</dbReference>
<dbReference type="AlphaFoldDB" id="A0A2T0YKH5"/>
<feature type="transmembrane region" description="Helical" evidence="1">
    <location>
        <begin position="6"/>
        <end position="28"/>
    </location>
</feature>
<keyword evidence="1" id="KW-0472">Membrane</keyword>
<gene>
    <name evidence="2" type="ORF">BCL67_10883</name>
</gene>
<keyword evidence="3" id="KW-1185">Reference proteome</keyword>
<name>A0A2T0YKH5_9MICC</name>
<feature type="transmembrane region" description="Helical" evidence="1">
    <location>
        <begin position="49"/>
        <end position="75"/>
    </location>
</feature>
<dbReference type="EMBL" id="PVTY01000008">
    <property type="protein sequence ID" value="PRZ15623.1"/>
    <property type="molecule type" value="Genomic_DNA"/>
</dbReference>
<evidence type="ECO:0000313" key="3">
    <source>
        <dbReference type="Proteomes" id="UP000238217"/>
    </source>
</evidence>
<feature type="transmembrane region" description="Helical" evidence="1">
    <location>
        <begin position="81"/>
        <end position="101"/>
    </location>
</feature>
<dbReference type="Proteomes" id="UP000238217">
    <property type="component" value="Unassembled WGS sequence"/>
</dbReference>
<protein>
    <submittedName>
        <fullName evidence="2">Putative membrane protein</fullName>
    </submittedName>
</protein>
<dbReference type="OrthoDB" id="9803832at2"/>
<accession>A0A2T0YKH5</accession>
<proteinExistence type="predicted"/>
<dbReference type="InterPro" id="IPR009732">
    <property type="entry name" value="DUF1304"/>
</dbReference>
<evidence type="ECO:0000313" key="2">
    <source>
        <dbReference type="EMBL" id="PRZ15623.1"/>
    </source>
</evidence>
<dbReference type="Pfam" id="PF06993">
    <property type="entry name" value="DUF1304"/>
    <property type="match status" value="1"/>
</dbReference>
<comment type="caution">
    <text evidence="2">The sequence shown here is derived from an EMBL/GenBank/DDBJ whole genome shotgun (WGS) entry which is preliminary data.</text>
</comment>
<sequence length="133" mass="14177">MTGIVWTFALIAALIHITVFVCEALLFERKAVHQGIFLTATANVPAVRLWAFGVGFYNLFLAVGTILGVALWAAWDESVGRALVIYTCWFMVLCGVVLFIADRRAMGRPKGAGISGALGQAAPPLIAVIADAL</sequence>
<keyword evidence="1" id="KW-1133">Transmembrane helix</keyword>
<evidence type="ECO:0000256" key="1">
    <source>
        <dbReference type="SAM" id="Phobius"/>
    </source>
</evidence>
<reference evidence="2 3" key="1">
    <citation type="submission" date="2018-03" db="EMBL/GenBank/DDBJ databases">
        <title>Comparative analysis of microorganisms from saline springs in Andes Mountain Range, Colombia.</title>
        <authorList>
            <person name="Rubin E."/>
        </authorList>
    </citation>
    <scope>NUCLEOTIDE SEQUENCE [LARGE SCALE GENOMIC DNA]</scope>
    <source>
        <strain evidence="2 3">CG 35</strain>
    </source>
</reference>